<dbReference type="Gene3D" id="3.40.50.410">
    <property type="entry name" value="von Willebrand factor, type A domain"/>
    <property type="match status" value="1"/>
</dbReference>
<evidence type="ECO:0000313" key="5">
    <source>
        <dbReference type="Proteomes" id="UP000698800"/>
    </source>
</evidence>
<dbReference type="InterPro" id="IPR002035">
    <property type="entry name" value="VWF_A"/>
</dbReference>
<reference evidence="4" key="1">
    <citation type="submission" date="2021-03" db="EMBL/GenBank/DDBJ databases">
        <title>Comparative genomics and phylogenomic investigation of the class Geoglossomycetes provide insights into ecological specialization and systematics.</title>
        <authorList>
            <person name="Melie T."/>
            <person name="Pirro S."/>
            <person name="Miller A.N."/>
            <person name="Quandt A."/>
        </authorList>
    </citation>
    <scope>NUCLEOTIDE SEQUENCE</scope>
    <source>
        <strain evidence="4">GBOQ0MN5Z8</strain>
    </source>
</reference>
<dbReference type="PROSITE" id="PS50127">
    <property type="entry name" value="UBC_2"/>
    <property type="match status" value="1"/>
</dbReference>
<dbReference type="InterPro" id="IPR036465">
    <property type="entry name" value="vWFA_dom_sf"/>
</dbReference>
<dbReference type="SMART" id="SM00327">
    <property type="entry name" value="VWA"/>
    <property type="match status" value="1"/>
</dbReference>
<dbReference type="InterPro" id="IPR000608">
    <property type="entry name" value="UBC"/>
</dbReference>
<dbReference type="SUPFAM" id="SSF54495">
    <property type="entry name" value="UBC-like"/>
    <property type="match status" value="1"/>
</dbReference>
<dbReference type="InterPro" id="IPR050113">
    <property type="entry name" value="Ub_conjugating_enzyme"/>
</dbReference>
<comment type="caution">
    <text evidence="4">The sequence shown here is derived from an EMBL/GenBank/DDBJ whole genome shotgun (WGS) entry which is preliminary data.</text>
</comment>
<evidence type="ECO:0000313" key="4">
    <source>
        <dbReference type="EMBL" id="KAH0538551.1"/>
    </source>
</evidence>
<keyword evidence="5" id="KW-1185">Reference proteome</keyword>
<dbReference type="SUPFAM" id="SSF53300">
    <property type="entry name" value="vWA-like"/>
    <property type="match status" value="1"/>
</dbReference>
<dbReference type="Pfam" id="PF00179">
    <property type="entry name" value="UQ_con"/>
    <property type="match status" value="1"/>
</dbReference>
<organism evidence="4 5">
    <name type="scientific">Glutinoglossum americanum</name>
    <dbReference type="NCBI Taxonomy" id="1670608"/>
    <lineage>
        <taxon>Eukaryota</taxon>
        <taxon>Fungi</taxon>
        <taxon>Dikarya</taxon>
        <taxon>Ascomycota</taxon>
        <taxon>Pezizomycotina</taxon>
        <taxon>Geoglossomycetes</taxon>
        <taxon>Geoglossales</taxon>
        <taxon>Geoglossaceae</taxon>
        <taxon>Glutinoglossum</taxon>
    </lineage>
</organism>
<dbReference type="AlphaFoldDB" id="A0A9P8HZD3"/>
<evidence type="ECO:0000259" key="2">
    <source>
        <dbReference type="PROSITE" id="PS50127"/>
    </source>
</evidence>
<protein>
    <recommendedName>
        <fullName evidence="6">UBC core domain-containing protein</fullName>
    </recommendedName>
</protein>
<dbReference type="SMART" id="SM00212">
    <property type="entry name" value="UBCc"/>
    <property type="match status" value="1"/>
</dbReference>
<proteinExistence type="predicted"/>
<dbReference type="OrthoDB" id="10069349at2759"/>
<dbReference type="Proteomes" id="UP000698800">
    <property type="component" value="Unassembled WGS sequence"/>
</dbReference>
<dbReference type="CDD" id="cd00198">
    <property type="entry name" value="vWFA"/>
    <property type="match status" value="1"/>
</dbReference>
<dbReference type="InterPro" id="IPR016135">
    <property type="entry name" value="UBQ-conjugating_enzyme/RWD"/>
</dbReference>
<dbReference type="Gene3D" id="3.10.110.10">
    <property type="entry name" value="Ubiquitin Conjugating Enzyme"/>
    <property type="match status" value="1"/>
</dbReference>
<accession>A0A9P8HZD3</accession>
<gene>
    <name evidence="4" type="ORF">FGG08_004884</name>
</gene>
<feature type="domain" description="UBC core" evidence="2">
    <location>
        <begin position="854"/>
        <end position="1000"/>
    </location>
</feature>
<keyword evidence="1" id="KW-0833">Ubl conjugation pathway</keyword>
<dbReference type="PROSITE" id="PS50234">
    <property type="entry name" value="VWFA"/>
    <property type="match status" value="1"/>
</dbReference>
<evidence type="ECO:0008006" key="6">
    <source>
        <dbReference type="Google" id="ProtNLM"/>
    </source>
</evidence>
<dbReference type="PANTHER" id="PTHR24067">
    <property type="entry name" value="UBIQUITIN-CONJUGATING ENZYME E2"/>
    <property type="match status" value="1"/>
</dbReference>
<evidence type="ECO:0000259" key="3">
    <source>
        <dbReference type="PROSITE" id="PS50234"/>
    </source>
</evidence>
<feature type="domain" description="VWFA" evidence="3">
    <location>
        <begin position="552"/>
        <end position="752"/>
    </location>
</feature>
<dbReference type="EMBL" id="JAGHQL010000105">
    <property type="protein sequence ID" value="KAH0538551.1"/>
    <property type="molecule type" value="Genomic_DNA"/>
</dbReference>
<evidence type="ECO:0000256" key="1">
    <source>
        <dbReference type="ARBA" id="ARBA00022786"/>
    </source>
</evidence>
<sequence>MAFTLMPPSIGASSTRGPTKVVVTLYGATKIVIPIDPSTTVSELQSEASRRAHILKLPTPPGELVLRLESEDGPIAFPEDNILDILEGDDIWLGPISKGELSTLESDLIYVRWITPGQALDFPTLSAIPPDKNPINRRTSIHSLRDIAADRIYRAPASNEAPTISNFRVELSLTACALRTTDEETSLASLGCAGSLEQPLDIFVFPTSKASADEDRPQDLWGFESSERGIATFQTCLKVVMAEATKRPILSRLLKTLFKVTHFPPALEALQVLGAENKFVPSAVATLATCFRELALRMVPGEHVNGNARSILEGSRQIFAWMDSEYRGLPDEVDDPEAALVRNVTFEEMKEETEQNDYRPGKKCEIVEFEAGGDPMESSSASLQRSKRKIKVWTQSNCRENAHLLALAMWGRYNGIEDYYIDFRDAIDRPLDHKRTPICKEFSLLLASANANQRFRMTAPNDLDETFGTAITLSKEGYVSIYGMNAGYFKDLQPSTWNAITGTDLLDTNPGQSLLQTLQPVIKQRKLEGTWEVDEWEHASAPALDFASPQEAIVICFDLSYSMDDSLGESWIGAPNGLRKLDEAKQVFENVIARMVGYHMVSNYVGVVTFSSRNAVDISMELSRLSKEFKSMMGNKGANGCTALWDALKKGKDMLVAFKSKHPKTKLRIIALTDGEDNESKTKPDELCKELYDAEVVLDSIVIGSSSTTDLFKMSKHTGGYAFCPTSRLLLFQTFLLEPFLDISARPDIERVPITFYSTSAPKKPDMKSTYDFPPCRPHPLESGSFVSLNDVGRYFPTRSTTPGQTRTSTLAAGLIPDRGRLSSTAYSSASTLVSRNRLSSGTLSVSSDGSAMSLGKVCLNEISFLRSNEHRYLDAYVNETAMSFWQVAMEGPPSSPYEGGTFVLTVHMTETFPQTPPMVRFVTPILHPNITKHGRVCHAIFAKGWKPSYHIHTVLQYMYDLLKNPETDDAVDELATLKFWTDQNTANNEIRKYVSYPCRDTSISALISLELLGRPVCQALEK</sequence>
<name>A0A9P8HZD3_9PEZI</name>